<evidence type="ECO:0000259" key="7">
    <source>
        <dbReference type="PROSITE" id="PS50026"/>
    </source>
</evidence>
<reference evidence="8 9" key="1">
    <citation type="submission" date="2012-05" db="EMBL/GenBank/DDBJ databases">
        <title>Recombination and specialization in a pathogen metapopulation.</title>
        <authorList>
            <person name="Gardiner A."/>
            <person name="Kemen E."/>
            <person name="Schultz-Larsen T."/>
            <person name="MacLean D."/>
            <person name="Van Oosterhout C."/>
            <person name="Jones J.D.G."/>
        </authorList>
    </citation>
    <scope>NUCLEOTIDE SEQUENCE [LARGE SCALE GENOMIC DNA]</scope>
    <source>
        <strain evidence="8 9">Ac Nc2</strain>
    </source>
</reference>
<dbReference type="CDD" id="cd00054">
    <property type="entry name" value="EGF_CA"/>
    <property type="match status" value="1"/>
</dbReference>
<gene>
    <name evidence="8" type="ORF">BN9_093550</name>
</gene>
<dbReference type="InterPro" id="IPR013111">
    <property type="entry name" value="EGF_extracell"/>
</dbReference>
<dbReference type="PANTHER" id="PTHR11219:SF69">
    <property type="entry name" value="TENEURIN-A"/>
    <property type="match status" value="1"/>
</dbReference>
<evidence type="ECO:0000256" key="6">
    <source>
        <dbReference type="SAM" id="Phobius"/>
    </source>
</evidence>
<dbReference type="STRING" id="65357.A0A024GPJ9"/>
<dbReference type="InParanoid" id="A0A024GPJ9"/>
<dbReference type="Pfam" id="PF23106">
    <property type="entry name" value="EGF_Teneurin"/>
    <property type="match status" value="1"/>
</dbReference>
<keyword evidence="6" id="KW-0812">Transmembrane</keyword>
<evidence type="ECO:0000256" key="5">
    <source>
        <dbReference type="SAM" id="MobiDB-lite"/>
    </source>
</evidence>
<feature type="transmembrane region" description="Helical" evidence="6">
    <location>
        <begin position="140"/>
        <end position="164"/>
    </location>
</feature>
<dbReference type="SMART" id="SM00181">
    <property type="entry name" value="EGF"/>
    <property type="match status" value="2"/>
</dbReference>
<dbReference type="Proteomes" id="UP000053237">
    <property type="component" value="Unassembled WGS sequence"/>
</dbReference>
<keyword evidence="2" id="KW-0677">Repeat</keyword>
<dbReference type="EMBL" id="CAIX01000213">
    <property type="protein sequence ID" value="CCI48282.1"/>
    <property type="molecule type" value="Genomic_DNA"/>
</dbReference>
<evidence type="ECO:0000256" key="1">
    <source>
        <dbReference type="ARBA" id="ARBA00022536"/>
    </source>
</evidence>
<keyword evidence="9" id="KW-1185">Reference proteome</keyword>
<evidence type="ECO:0000256" key="2">
    <source>
        <dbReference type="ARBA" id="ARBA00022737"/>
    </source>
</evidence>
<evidence type="ECO:0000256" key="4">
    <source>
        <dbReference type="PROSITE-ProRule" id="PRU00076"/>
    </source>
</evidence>
<comment type="caution">
    <text evidence="4">Lacks conserved residue(s) required for the propagation of feature annotation.</text>
</comment>
<dbReference type="InterPro" id="IPR051216">
    <property type="entry name" value="Teneurin"/>
</dbReference>
<dbReference type="PROSITE" id="PS00022">
    <property type="entry name" value="EGF_1"/>
    <property type="match status" value="2"/>
</dbReference>
<accession>A0A024GPJ9</accession>
<feature type="disulfide bond" evidence="4">
    <location>
        <begin position="56"/>
        <end position="65"/>
    </location>
</feature>
<keyword evidence="1 4" id="KW-0245">EGF-like domain</keyword>
<dbReference type="PROSITE" id="PS01186">
    <property type="entry name" value="EGF_2"/>
    <property type="match status" value="2"/>
</dbReference>
<proteinExistence type="predicted"/>
<feature type="region of interest" description="Disordered" evidence="5">
    <location>
        <begin position="179"/>
        <end position="199"/>
    </location>
</feature>
<evidence type="ECO:0000256" key="3">
    <source>
        <dbReference type="ARBA" id="ARBA00023157"/>
    </source>
</evidence>
<keyword evidence="6" id="KW-0472">Membrane</keyword>
<keyword evidence="3 4" id="KW-1015">Disulfide bond</keyword>
<dbReference type="OrthoDB" id="71979at2759"/>
<dbReference type="AlphaFoldDB" id="A0A024GPJ9"/>
<dbReference type="InterPro" id="IPR000742">
    <property type="entry name" value="EGF"/>
</dbReference>
<dbReference type="PROSITE" id="PS50026">
    <property type="entry name" value="EGF_3"/>
    <property type="match status" value="1"/>
</dbReference>
<evidence type="ECO:0000313" key="8">
    <source>
        <dbReference type="EMBL" id="CCI48282.1"/>
    </source>
</evidence>
<dbReference type="SUPFAM" id="SSF57196">
    <property type="entry name" value="EGF/Laminin"/>
    <property type="match status" value="1"/>
</dbReference>
<evidence type="ECO:0000313" key="9">
    <source>
        <dbReference type="Proteomes" id="UP000053237"/>
    </source>
</evidence>
<protein>
    <recommendedName>
        <fullName evidence="7">EGF-like domain-containing protein</fullName>
    </recommendedName>
</protein>
<comment type="caution">
    <text evidence="8">The sequence shown here is derived from an EMBL/GenBank/DDBJ whole genome shotgun (WGS) entry which is preliminary data.</text>
</comment>
<dbReference type="Pfam" id="PF07974">
    <property type="entry name" value="EGF_2"/>
    <property type="match status" value="1"/>
</dbReference>
<dbReference type="Gene3D" id="2.10.25.10">
    <property type="entry name" value="Laminin"/>
    <property type="match status" value="2"/>
</dbReference>
<name>A0A024GPJ9_9STRA</name>
<sequence>MVLTEFINVFHQNDATLTLEMLPVAVTTCSKDGKQCNGRGSCLTRNGDVSSLACSCDSGWMGALCETVVDDSCVESTRECGDHGSCQNGACVCSSGYTGKQCEIVPETTKTDKYERAKITRDPNALAGSKHESEKKSSKFGWFIGVVLAAVMLVLIAAVFVMYAKKKKNAQAGNGLAGLYRHSNSSTGPPTPKQNIVIM</sequence>
<dbReference type="PANTHER" id="PTHR11219">
    <property type="entry name" value="TENEURIN AND N-ACETYLGLUCOSAMINE-1-PHOSPHODIESTER ALPHA-N-ACETYLGLUCOSAMINIDASE"/>
    <property type="match status" value="1"/>
</dbReference>
<keyword evidence="6" id="KW-1133">Transmembrane helix</keyword>
<organism evidence="8 9">
    <name type="scientific">Albugo candida</name>
    <dbReference type="NCBI Taxonomy" id="65357"/>
    <lineage>
        <taxon>Eukaryota</taxon>
        <taxon>Sar</taxon>
        <taxon>Stramenopiles</taxon>
        <taxon>Oomycota</taxon>
        <taxon>Peronosporomycetes</taxon>
        <taxon>Albuginales</taxon>
        <taxon>Albuginaceae</taxon>
        <taxon>Albugo</taxon>
    </lineage>
</organism>
<feature type="domain" description="EGF-like" evidence="7">
    <location>
        <begin position="25"/>
        <end position="66"/>
    </location>
</feature>